<name>A0A7V3ZZV0_UNCW3</name>
<dbReference type="SUPFAM" id="SSF52833">
    <property type="entry name" value="Thioredoxin-like"/>
    <property type="match status" value="1"/>
</dbReference>
<evidence type="ECO:0008006" key="2">
    <source>
        <dbReference type="Google" id="ProtNLM"/>
    </source>
</evidence>
<comment type="caution">
    <text evidence="1">The sequence shown here is derived from an EMBL/GenBank/DDBJ whole genome shotgun (WGS) entry which is preliminary data.</text>
</comment>
<gene>
    <name evidence="1" type="ORF">ENU66_08875</name>
</gene>
<proteinExistence type="predicted"/>
<accession>A0A7V3ZZV0</accession>
<dbReference type="EMBL" id="DTDJ01000052">
    <property type="protein sequence ID" value="HGL18426.1"/>
    <property type="molecule type" value="Genomic_DNA"/>
</dbReference>
<protein>
    <recommendedName>
        <fullName evidence="2">Omp28-related outer membrane protein</fullName>
    </recommendedName>
</protein>
<evidence type="ECO:0000313" key="1">
    <source>
        <dbReference type="EMBL" id="HGL18426.1"/>
    </source>
</evidence>
<reference evidence="1" key="1">
    <citation type="journal article" date="2020" name="mSystems">
        <title>Genome- and Community-Level Interaction Insights into Carbon Utilization and Element Cycling Functions of Hydrothermarchaeota in Hydrothermal Sediment.</title>
        <authorList>
            <person name="Zhou Z."/>
            <person name="Liu Y."/>
            <person name="Xu W."/>
            <person name="Pan J."/>
            <person name="Luo Z.H."/>
            <person name="Li M."/>
        </authorList>
    </citation>
    <scope>NUCLEOTIDE SEQUENCE [LARGE SCALE GENOMIC DNA]</scope>
    <source>
        <strain evidence="1">SpSt-69</strain>
    </source>
</reference>
<dbReference type="InterPro" id="IPR036249">
    <property type="entry name" value="Thioredoxin-like_sf"/>
</dbReference>
<dbReference type="AlphaFoldDB" id="A0A7V3ZZV0"/>
<sequence length="318" mass="35564">MKGIFVLLLISGFVFGGQRTVLVEVFASTTCQYCTDAVRGVEELKNYHGDTVSILVYYPGATDPFRVTESYQRATYYSISGVPVAIFDGVKRVEGGSPDRTSMYPVYRDTFDVRKIVDQPVVFEVTGNYDPDSRHGDLQVTILNLSGDTLSGYLRTAEVLMDTNYQWQDMDHLFYVVRKMFPDAKGIFVKILPYDVASLNIEFAVGGLDTEEKVAFVLFLQNDETKEVLGSRPEVRLTSLSWSSVSEVSRNGIKVISGRKSVKFLLGNSSVVSDLSIFDVHGREIFEKRSVTGEISVNLKPGIYFYRSAGIKGKFVVY</sequence>
<organism evidence="1">
    <name type="scientific">candidate division WOR-3 bacterium</name>
    <dbReference type="NCBI Taxonomy" id="2052148"/>
    <lineage>
        <taxon>Bacteria</taxon>
        <taxon>Bacteria division WOR-3</taxon>
    </lineage>
</organism>
<dbReference type="Gene3D" id="3.40.30.10">
    <property type="entry name" value="Glutaredoxin"/>
    <property type="match status" value="1"/>
</dbReference>